<protein>
    <submittedName>
        <fullName evidence="2">Uncharacterized protein</fullName>
    </submittedName>
</protein>
<dbReference type="Proteomes" id="UP000018731">
    <property type="component" value="Unassembled WGS sequence"/>
</dbReference>
<sequence>MSLLTNNSTQKTSLKKTSQSTKQAPNITKLMSSAMFVAIFSTALTANNLLASNLVAGGGGAIIL</sequence>
<dbReference type="RefSeq" id="WP_023927380.1">
    <property type="nucleotide sequence ID" value="NZ_KI669454.1"/>
</dbReference>
<keyword evidence="3" id="KW-1185">Reference proteome</keyword>
<dbReference type="STRING" id="1357400.HMPREF2086_00655"/>
<reference evidence="2 3" key="1">
    <citation type="journal article" date="2014" name="Genome Announc.">
        <title>Draft genome sequences of six enterohepatic helicobacter species isolated from humans and one from rhesus macaques.</title>
        <authorList>
            <person name="Shen Z."/>
            <person name="Sheh A."/>
            <person name="Young S.K."/>
            <person name="Abouelliel A."/>
            <person name="Ward D.V."/>
            <person name="Earl A.M."/>
            <person name="Fox J.G."/>
        </authorList>
    </citation>
    <scope>NUCLEOTIDE SEQUENCE [LARGE SCALE GENOMIC DNA]</scope>
    <source>
        <strain evidence="2 3">MIT 99-5501</strain>
    </source>
</reference>
<evidence type="ECO:0000256" key="1">
    <source>
        <dbReference type="SAM" id="MobiDB-lite"/>
    </source>
</evidence>
<name>V8C973_9HELI</name>
<organism evidence="2 3">
    <name type="scientific">Helicobacter macacae MIT 99-5501</name>
    <dbReference type="NCBI Taxonomy" id="1357400"/>
    <lineage>
        <taxon>Bacteria</taxon>
        <taxon>Pseudomonadati</taxon>
        <taxon>Campylobacterota</taxon>
        <taxon>Epsilonproteobacteria</taxon>
        <taxon>Campylobacterales</taxon>
        <taxon>Helicobacteraceae</taxon>
        <taxon>Helicobacter</taxon>
    </lineage>
</organism>
<evidence type="ECO:0000313" key="3">
    <source>
        <dbReference type="Proteomes" id="UP000018731"/>
    </source>
</evidence>
<accession>V8C973</accession>
<dbReference type="PATRIC" id="fig|1357400.3.peg.902"/>
<gene>
    <name evidence="2" type="ORF">HMPREF2086_00655</name>
</gene>
<feature type="compositionally biased region" description="Low complexity" evidence="1">
    <location>
        <begin position="8"/>
        <end position="23"/>
    </location>
</feature>
<comment type="caution">
    <text evidence="2">The sequence shown here is derived from an EMBL/GenBank/DDBJ whole genome shotgun (WGS) entry which is preliminary data.</text>
</comment>
<dbReference type="EMBL" id="AZJI01000004">
    <property type="protein sequence ID" value="ETD23909.1"/>
    <property type="molecule type" value="Genomic_DNA"/>
</dbReference>
<dbReference type="HOGENOM" id="CLU_2861590_0_0_7"/>
<dbReference type="AlphaFoldDB" id="V8C973"/>
<feature type="region of interest" description="Disordered" evidence="1">
    <location>
        <begin position="1"/>
        <end position="23"/>
    </location>
</feature>
<proteinExistence type="predicted"/>
<evidence type="ECO:0000313" key="2">
    <source>
        <dbReference type="EMBL" id="ETD23909.1"/>
    </source>
</evidence>